<keyword evidence="7" id="KW-0653">Protein transport</keyword>
<evidence type="ECO:0000256" key="4">
    <source>
        <dbReference type="ARBA" id="ARBA00022475"/>
    </source>
</evidence>
<keyword evidence="4" id="KW-1003">Cell membrane</keyword>
<accession>E8M4Z4</accession>
<proteinExistence type="inferred from homology"/>
<dbReference type="Proteomes" id="UP000006228">
    <property type="component" value="Unassembled WGS sequence"/>
</dbReference>
<dbReference type="EMBL" id="AEVT01000053">
    <property type="protein sequence ID" value="EGA70845.1"/>
    <property type="molecule type" value="Genomic_DNA"/>
</dbReference>
<keyword evidence="8 10" id="KW-1133">Transmembrane helix</keyword>
<dbReference type="NCBIfam" id="TIGR01713">
    <property type="entry name" value="typeII_sec_gspC"/>
    <property type="match status" value="1"/>
</dbReference>
<evidence type="ECO:0000256" key="1">
    <source>
        <dbReference type="ARBA" id="ARBA00004533"/>
    </source>
</evidence>
<dbReference type="AlphaFoldDB" id="E8M4Z4"/>
<feature type="domain" description="Type II secretion system protein GspC N-terminal" evidence="11">
    <location>
        <begin position="32"/>
        <end position="170"/>
    </location>
</feature>
<dbReference type="GO" id="GO:0015627">
    <property type="term" value="C:type II protein secretion system complex"/>
    <property type="evidence" value="ECO:0007669"/>
    <property type="project" value="InterPro"/>
</dbReference>
<dbReference type="GO" id="GO:0005886">
    <property type="term" value="C:plasma membrane"/>
    <property type="evidence" value="ECO:0007669"/>
    <property type="project" value="UniProtKB-SubCell"/>
</dbReference>
<keyword evidence="9 10" id="KW-0472">Membrane</keyword>
<keyword evidence="5" id="KW-0997">Cell inner membrane</keyword>
<comment type="similarity">
    <text evidence="2">Belongs to the GSP C family.</text>
</comment>
<dbReference type="GeneID" id="95568687"/>
<protein>
    <submittedName>
        <fullName evidence="12">General secretion pathway protein C</fullName>
    </submittedName>
</protein>
<evidence type="ECO:0000256" key="6">
    <source>
        <dbReference type="ARBA" id="ARBA00022692"/>
    </source>
</evidence>
<organism evidence="12 13">
    <name type="scientific">Vibrio sinaloensis DSM 21326</name>
    <dbReference type="NCBI Taxonomy" id="945550"/>
    <lineage>
        <taxon>Bacteria</taxon>
        <taxon>Pseudomonadati</taxon>
        <taxon>Pseudomonadota</taxon>
        <taxon>Gammaproteobacteria</taxon>
        <taxon>Vibrionales</taxon>
        <taxon>Vibrionaceae</taxon>
        <taxon>Vibrio</taxon>
        <taxon>Vibrio oreintalis group</taxon>
    </lineage>
</organism>
<evidence type="ECO:0000256" key="10">
    <source>
        <dbReference type="SAM" id="Phobius"/>
    </source>
</evidence>
<dbReference type="GO" id="GO:0015628">
    <property type="term" value="P:protein secretion by the type II secretion system"/>
    <property type="evidence" value="ECO:0007669"/>
    <property type="project" value="InterPro"/>
</dbReference>
<evidence type="ECO:0000259" key="11">
    <source>
        <dbReference type="Pfam" id="PF11356"/>
    </source>
</evidence>
<evidence type="ECO:0000313" key="13">
    <source>
        <dbReference type="Proteomes" id="UP000006228"/>
    </source>
</evidence>
<keyword evidence="6 10" id="KW-0812">Transmembrane</keyword>
<comment type="caution">
    <text evidence="12">The sequence shown here is derived from an EMBL/GenBank/DDBJ whole genome shotgun (WGS) entry which is preliminary data.</text>
</comment>
<dbReference type="OrthoDB" id="1491375at2"/>
<dbReference type="Pfam" id="PF11356">
    <property type="entry name" value="T2SSC"/>
    <property type="match status" value="1"/>
</dbReference>
<dbReference type="InterPro" id="IPR036034">
    <property type="entry name" value="PDZ_sf"/>
</dbReference>
<name>E8M4Z4_PHOS4</name>
<evidence type="ECO:0000256" key="5">
    <source>
        <dbReference type="ARBA" id="ARBA00022519"/>
    </source>
</evidence>
<gene>
    <name evidence="12" type="ORF">VISI1226_16438</name>
</gene>
<evidence type="ECO:0000256" key="3">
    <source>
        <dbReference type="ARBA" id="ARBA00022448"/>
    </source>
</evidence>
<dbReference type="Gene3D" id="2.30.30.830">
    <property type="match status" value="1"/>
</dbReference>
<reference evidence="12 13" key="1">
    <citation type="journal article" date="2012" name="Int. J. Syst. Evol. Microbiol.">
        <title>Vibrio caribbeanicus sp. nov., isolated from the marine sponge Scleritoderma cyanea.</title>
        <authorList>
            <person name="Hoffmann M."/>
            <person name="Monday S.R."/>
            <person name="Allard M.W."/>
            <person name="Strain E.A."/>
            <person name="Whittaker P."/>
            <person name="Naum M."/>
            <person name="McCarthy P.J."/>
            <person name="Lopez J.V."/>
            <person name="Fischer M."/>
            <person name="Brown E.W."/>
        </authorList>
    </citation>
    <scope>NUCLEOTIDE SEQUENCE [LARGE SCALE GENOMIC DNA]</scope>
    <source>
        <strain evidence="13">DSMZ 21326</strain>
    </source>
</reference>
<evidence type="ECO:0000313" key="12">
    <source>
        <dbReference type="EMBL" id="EGA70845.1"/>
    </source>
</evidence>
<feature type="transmembrane region" description="Helical" evidence="10">
    <location>
        <begin position="27"/>
        <end position="46"/>
    </location>
</feature>
<dbReference type="InterPro" id="IPR001639">
    <property type="entry name" value="T2SS_protein-GspC"/>
</dbReference>
<evidence type="ECO:0000256" key="9">
    <source>
        <dbReference type="ARBA" id="ARBA00023136"/>
    </source>
</evidence>
<evidence type="ECO:0000256" key="2">
    <source>
        <dbReference type="ARBA" id="ARBA00007986"/>
    </source>
</evidence>
<evidence type="ECO:0000256" key="8">
    <source>
        <dbReference type="ARBA" id="ARBA00022989"/>
    </source>
</evidence>
<comment type="subcellular location">
    <subcellularLocation>
        <location evidence="1">Cell inner membrane</location>
    </subcellularLocation>
</comment>
<evidence type="ECO:0000256" key="7">
    <source>
        <dbReference type="ARBA" id="ARBA00022927"/>
    </source>
</evidence>
<dbReference type="eggNOG" id="COG3031">
    <property type="taxonomic scope" value="Bacteria"/>
</dbReference>
<dbReference type="RefSeq" id="WP_008075641.1">
    <property type="nucleotide sequence ID" value="NZ_AEVT01000053.1"/>
</dbReference>
<sequence length="298" mass="32961">MKQQGVSALYKLGESVKEISVQKRISFTLMALLLAMSAWILGQLVWQPLVTERVTPWKPVVSASSKTQSNQSINLSELQNSHLFGEYQEQPQVVTKPKVEDAPKSRLNVVLVGVVTSTNSDKSLAVIANRGRQATYGIGEVIEGTRAKLYQVQTDRVIIDNAGRNETVMLEGLKYTKPVANNTPAPASSSKVQVSESKIEQIRQEIRKDAKQIFQYVRMSQVKRDGDVMGYRLTPGKDKALFDSVGLKAGDVATQINGLDLKDSAAMGEIFQSLSQLTELTLTVERDGQPYEIYIELN</sequence>
<keyword evidence="3" id="KW-0813">Transport</keyword>
<dbReference type="InterPro" id="IPR024961">
    <property type="entry name" value="T2SS_GspC_N"/>
</dbReference>
<dbReference type="Gene3D" id="2.30.42.10">
    <property type="match status" value="1"/>
</dbReference>
<dbReference type="SUPFAM" id="SSF50156">
    <property type="entry name" value="PDZ domain-like"/>
    <property type="match status" value="1"/>
</dbReference>